<dbReference type="InterPro" id="IPR018378">
    <property type="entry name" value="C-type_lectin_CS"/>
</dbReference>
<protein>
    <recommendedName>
        <fullName evidence="3">C-type lectin domain-containing protein</fullName>
    </recommendedName>
</protein>
<feature type="signal peptide" evidence="2">
    <location>
        <begin position="1"/>
        <end position="21"/>
    </location>
</feature>
<dbReference type="CDD" id="cd00037">
    <property type="entry name" value="CLECT"/>
    <property type="match status" value="1"/>
</dbReference>
<accession>A0A834MHI6</accession>
<dbReference type="PROSITE" id="PS00615">
    <property type="entry name" value="C_TYPE_LECTIN_1"/>
    <property type="match status" value="1"/>
</dbReference>
<comment type="caution">
    <text evidence="4">The sequence shown here is derived from an EMBL/GenBank/DDBJ whole genome shotgun (WGS) entry which is preliminary data.</text>
</comment>
<dbReference type="Gene3D" id="3.10.100.10">
    <property type="entry name" value="Mannose-Binding Protein A, subunit A"/>
    <property type="match status" value="1"/>
</dbReference>
<dbReference type="InterPro" id="IPR016186">
    <property type="entry name" value="C-type_lectin-like/link_sf"/>
</dbReference>
<sequence>MFNRVVFFLTVAVLAANLSLCEFVKTWDKSYFASKEAVNWTNAKQACRDAGLELASVLTEKEKTSLEKFIEKNKITPTDKWTGYWLSGIRHRNGTFFWDSTGTQIGEAVTNWQLGEPSNGYHREHCVELKLVDVELGWNDYFCDENRRYICQNIRKEGPHGQDLPDYRFLTENNTLGTIDYSYDDYPLIE</sequence>
<dbReference type="SMART" id="SM00034">
    <property type="entry name" value="CLECT"/>
    <property type="match status" value="1"/>
</dbReference>
<dbReference type="InterPro" id="IPR016187">
    <property type="entry name" value="CTDL_fold"/>
</dbReference>
<dbReference type="Pfam" id="PF00059">
    <property type="entry name" value="Lectin_C"/>
    <property type="match status" value="1"/>
</dbReference>
<dbReference type="PANTHER" id="PTHR22803">
    <property type="entry name" value="MANNOSE, PHOSPHOLIPASE, LECTIN RECEPTOR RELATED"/>
    <property type="match status" value="1"/>
</dbReference>
<name>A0A834MHI6_RHYFE</name>
<evidence type="ECO:0000259" key="3">
    <source>
        <dbReference type="PROSITE" id="PS50041"/>
    </source>
</evidence>
<organism evidence="4 5">
    <name type="scientific">Rhynchophorus ferrugineus</name>
    <name type="common">Red palm weevil</name>
    <name type="synonym">Curculio ferrugineus</name>
    <dbReference type="NCBI Taxonomy" id="354439"/>
    <lineage>
        <taxon>Eukaryota</taxon>
        <taxon>Metazoa</taxon>
        <taxon>Ecdysozoa</taxon>
        <taxon>Arthropoda</taxon>
        <taxon>Hexapoda</taxon>
        <taxon>Insecta</taxon>
        <taxon>Pterygota</taxon>
        <taxon>Neoptera</taxon>
        <taxon>Endopterygota</taxon>
        <taxon>Coleoptera</taxon>
        <taxon>Polyphaga</taxon>
        <taxon>Cucujiformia</taxon>
        <taxon>Curculionidae</taxon>
        <taxon>Dryophthorinae</taxon>
        <taxon>Rhynchophorus</taxon>
    </lineage>
</organism>
<evidence type="ECO:0000313" key="5">
    <source>
        <dbReference type="Proteomes" id="UP000625711"/>
    </source>
</evidence>
<dbReference type="SUPFAM" id="SSF56436">
    <property type="entry name" value="C-type lectin-like"/>
    <property type="match status" value="1"/>
</dbReference>
<dbReference type="OrthoDB" id="6340082at2759"/>
<keyword evidence="2" id="KW-0732">Signal</keyword>
<keyword evidence="1" id="KW-1015">Disulfide bond</keyword>
<dbReference type="AlphaFoldDB" id="A0A834MHI6"/>
<keyword evidence="5" id="KW-1185">Reference proteome</keyword>
<dbReference type="InterPro" id="IPR001304">
    <property type="entry name" value="C-type_lectin-like"/>
</dbReference>
<dbReference type="EMBL" id="JAACXV010000083">
    <property type="protein sequence ID" value="KAF7284111.1"/>
    <property type="molecule type" value="Genomic_DNA"/>
</dbReference>
<dbReference type="Proteomes" id="UP000625711">
    <property type="component" value="Unassembled WGS sequence"/>
</dbReference>
<dbReference type="InterPro" id="IPR050111">
    <property type="entry name" value="C-type_lectin/snaclec_domain"/>
</dbReference>
<evidence type="ECO:0000313" key="4">
    <source>
        <dbReference type="EMBL" id="KAF7284111.1"/>
    </source>
</evidence>
<gene>
    <name evidence="4" type="ORF">GWI33_022570</name>
</gene>
<dbReference type="PROSITE" id="PS50041">
    <property type="entry name" value="C_TYPE_LECTIN_2"/>
    <property type="match status" value="1"/>
</dbReference>
<proteinExistence type="predicted"/>
<reference evidence="4" key="1">
    <citation type="submission" date="2020-08" db="EMBL/GenBank/DDBJ databases">
        <title>Genome sequencing and assembly of the red palm weevil Rhynchophorus ferrugineus.</title>
        <authorList>
            <person name="Dias G.B."/>
            <person name="Bergman C.M."/>
            <person name="Manee M."/>
        </authorList>
    </citation>
    <scope>NUCLEOTIDE SEQUENCE</scope>
    <source>
        <strain evidence="4">AA-2017</strain>
        <tissue evidence="4">Whole larva</tissue>
    </source>
</reference>
<evidence type="ECO:0000256" key="2">
    <source>
        <dbReference type="SAM" id="SignalP"/>
    </source>
</evidence>
<feature type="domain" description="C-type lectin" evidence="3">
    <location>
        <begin position="26"/>
        <end position="152"/>
    </location>
</feature>
<evidence type="ECO:0000256" key="1">
    <source>
        <dbReference type="ARBA" id="ARBA00023157"/>
    </source>
</evidence>
<feature type="chain" id="PRO_5032531778" description="C-type lectin domain-containing protein" evidence="2">
    <location>
        <begin position="22"/>
        <end position="190"/>
    </location>
</feature>